<name>A0A1H9WRQ2_9PSEU</name>
<evidence type="ECO:0000313" key="3">
    <source>
        <dbReference type="Proteomes" id="UP000199503"/>
    </source>
</evidence>
<gene>
    <name evidence="2" type="ORF">SAMN04488000_12445</name>
</gene>
<evidence type="ECO:0008006" key="4">
    <source>
        <dbReference type="Google" id="ProtNLM"/>
    </source>
</evidence>
<reference evidence="3" key="1">
    <citation type="submission" date="2016-10" db="EMBL/GenBank/DDBJ databases">
        <authorList>
            <person name="Varghese N."/>
            <person name="Submissions S."/>
        </authorList>
    </citation>
    <scope>NUCLEOTIDE SEQUENCE [LARGE SCALE GENOMIC DNA]</scope>
    <source>
        <strain evidence="3">DSM 44437</strain>
    </source>
</reference>
<dbReference type="STRING" id="65499.SAMN04488000_12445"/>
<dbReference type="AlphaFoldDB" id="A0A1H9WRQ2"/>
<dbReference type="Proteomes" id="UP000199503">
    <property type="component" value="Unassembled WGS sequence"/>
</dbReference>
<feature type="region of interest" description="Disordered" evidence="1">
    <location>
        <begin position="75"/>
        <end position="100"/>
    </location>
</feature>
<dbReference type="PANTHER" id="PTHR36453:SF1">
    <property type="entry name" value="RIGHT HANDED BETA HELIX DOMAIN-CONTAINING PROTEIN"/>
    <property type="match status" value="1"/>
</dbReference>
<dbReference type="PANTHER" id="PTHR36453">
    <property type="entry name" value="SECRETED PROTEIN-RELATED"/>
    <property type="match status" value="1"/>
</dbReference>
<evidence type="ECO:0000313" key="2">
    <source>
        <dbReference type="EMBL" id="SES36612.1"/>
    </source>
</evidence>
<dbReference type="EMBL" id="FOFV01000024">
    <property type="protein sequence ID" value="SES36612.1"/>
    <property type="molecule type" value="Genomic_DNA"/>
</dbReference>
<keyword evidence="3" id="KW-1185">Reference proteome</keyword>
<organism evidence="2 3">
    <name type="scientific">Lentzea albida</name>
    <dbReference type="NCBI Taxonomy" id="65499"/>
    <lineage>
        <taxon>Bacteria</taxon>
        <taxon>Bacillati</taxon>
        <taxon>Actinomycetota</taxon>
        <taxon>Actinomycetes</taxon>
        <taxon>Pseudonocardiales</taxon>
        <taxon>Pseudonocardiaceae</taxon>
        <taxon>Lentzea</taxon>
    </lineage>
</organism>
<feature type="compositionally biased region" description="Low complexity" evidence="1">
    <location>
        <begin position="240"/>
        <end position="256"/>
    </location>
</feature>
<proteinExistence type="predicted"/>
<accession>A0A1H9WRQ2</accession>
<evidence type="ECO:0000256" key="1">
    <source>
        <dbReference type="SAM" id="MobiDB-lite"/>
    </source>
</evidence>
<sequence length="264" mass="27557">MVVGGVRADAHHPSDQRMVNRDITVSYDRVHDLGIEYRGIVSVLNTYVTNATVAHNEVYNLPYSGISLGYGRGSNDAGGSNHNPGRGLHHYQPRHSTPTTASGNKLLNDYVHDVMQQMTDGGCIYTSGWNLNAEISGNHCPRTNGSFGLYFDEGSQHHRATGNVFSSTGTWATADYGGGENAGDWTLTGDWSSNGSSNISHGDRGNVVNGDVVVSAGSWPGGAQAVVANAGPGGGTGADARTSPSSAPSRAGASTSRPRRTTAP</sequence>
<protein>
    <recommendedName>
        <fullName evidence="4">Right handed beta helix region</fullName>
    </recommendedName>
</protein>
<feature type="region of interest" description="Disordered" evidence="1">
    <location>
        <begin position="225"/>
        <end position="264"/>
    </location>
</feature>